<keyword evidence="1" id="KW-0472">Membrane</keyword>
<proteinExistence type="predicted"/>
<evidence type="ECO:0000259" key="2">
    <source>
        <dbReference type="Pfam" id="PF03779"/>
    </source>
</evidence>
<feature type="transmembrane region" description="Helical" evidence="1">
    <location>
        <begin position="86"/>
        <end position="104"/>
    </location>
</feature>
<evidence type="ECO:0000256" key="1">
    <source>
        <dbReference type="SAM" id="Phobius"/>
    </source>
</evidence>
<organism evidence="3 4">
    <name type="scientific">Nocardioides panacis</name>
    <dbReference type="NCBI Taxonomy" id="2849501"/>
    <lineage>
        <taxon>Bacteria</taxon>
        <taxon>Bacillati</taxon>
        <taxon>Actinomycetota</taxon>
        <taxon>Actinomycetes</taxon>
        <taxon>Propionibacteriales</taxon>
        <taxon>Nocardioidaceae</taxon>
        <taxon>Nocardioides</taxon>
    </lineage>
</organism>
<protein>
    <submittedName>
        <fullName evidence="3">SPW repeat protein</fullName>
    </submittedName>
</protein>
<dbReference type="KEGG" id="nps:KRR39_02300"/>
<keyword evidence="1" id="KW-0812">Transmembrane</keyword>
<dbReference type="Pfam" id="PF03779">
    <property type="entry name" value="SPW"/>
    <property type="match status" value="1"/>
</dbReference>
<keyword evidence="1" id="KW-1133">Transmembrane helix</keyword>
<name>A0A975T0M3_9ACTN</name>
<feature type="transmembrane region" description="Helical" evidence="1">
    <location>
        <begin position="7"/>
        <end position="25"/>
    </location>
</feature>
<accession>A0A975T0M3</accession>
<keyword evidence="4" id="KW-1185">Reference proteome</keyword>
<feature type="transmembrane region" description="Helical" evidence="1">
    <location>
        <begin position="61"/>
        <end position="80"/>
    </location>
</feature>
<evidence type="ECO:0000313" key="3">
    <source>
        <dbReference type="EMBL" id="QWZ08709.1"/>
    </source>
</evidence>
<gene>
    <name evidence="3" type="ORF">KRR39_02300</name>
</gene>
<feature type="transmembrane region" description="Helical" evidence="1">
    <location>
        <begin position="31"/>
        <end position="49"/>
    </location>
</feature>
<reference evidence="3" key="1">
    <citation type="submission" date="2021-06" db="EMBL/GenBank/DDBJ databases">
        <title>Complete genome sequence of Nocardioides sp. G188.</title>
        <authorList>
            <person name="Im W.-T."/>
        </authorList>
    </citation>
    <scope>NUCLEOTIDE SEQUENCE</scope>
    <source>
        <strain evidence="3">G188</strain>
    </source>
</reference>
<sequence>MKRWSHPQDFVALVAGVYAALSPIWTTTTTAATWTVVVLGVVTGALAVLSLARPGMLADGLMAAMGVLFVLSPWVVGFASTHPMAWTAWIVGAVVFVVGASDVVEARVSHHGGGLAASH</sequence>
<dbReference type="EMBL" id="CP077062">
    <property type="protein sequence ID" value="QWZ08709.1"/>
    <property type="molecule type" value="Genomic_DNA"/>
</dbReference>
<dbReference type="InterPro" id="IPR005530">
    <property type="entry name" value="SPW"/>
</dbReference>
<dbReference type="AlphaFoldDB" id="A0A975T0M3"/>
<dbReference type="RefSeq" id="WP_216940399.1">
    <property type="nucleotide sequence ID" value="NZ_CP077062.1"/>
</dbReference>
<feature type="domain" description="SPW repeat-containing integral membrane" evidence="2">
    <location>
        <begin position="8"/>
        <end position="100"/>
    </location>
</feature>
<dbReference type="Proteomes" id="UP000683575">
    <property type="component" value="Chromosome"/>
</dbReference>
<evidence type="ECO:0000313" key="4">
    <source>
        <dbReference type="Proteomes" id="UP000683575"/>
    </source>
</evidence>